<reference evidence="4" key="1">
    <citation type="submission" date="2025-08" db="UniProtKB">
        <authorList>
            <consortium name="RefSeq"/>
        </authorList>
    </citation>
    <scope>IDENTIFICATION</scope>
    <source>
        <strain evidence="4">15085-1641.00</strain>
        <tissue evidence="4">Whole body</tissue>
    </source>
</reference>
<dbReference type="GeneID" id="111604703"/>
<name>A0A6J1MHR5_DROHY</name>
<dbReference type="Pfam" id="PF00379">
    <property type="entry name" value="Chitin_bind_4"/>
    <property type="match status" value="2"/>
</dbReference>
<dbReference type="GO" id="GO:0008010">
    <property type="term" value="F:structural constituent of chitin-based larval cuticle"/>
    <property type="evidence" value="ECO:0007669"/>
    <property type="project" value="TreeGrafter"/>
</dbReference>
<dbReference type="OrthoDB" id="6515429at2759"/>
<dbReference type="PANTHER" id="PTHR10380:SF196">
    <property type="entry name" value="CUTICULAR PROTEIN 72EA"/>
    <property type="match status" value="1"/>
</dbReference>
<dbReference type="PANTHER" id="PTHR10380">
    <property type="entry name" value="CUTICLE PROTEIN"/>
    <property type="match status" value="1"/>
</dbReference>
<keyword evidence="3" id="KW-1185">Reference proteome</keyword>
<dbReference type="KEGG" id="dhe:111604703"/>
<evidence type="ECO:0000256" key="1">
    <source>
        <dbReference type="PROSITE-ProRule" id="PRU00497"/>
    </source>
</evidence>
<dbReference type="PROSITE" id="PS51155">
    <property type="entry name" value="CHIT_BIND_RR_2"/>
    <property type="match status" value="2"/>
</dbReference>
<feature type="chain" id="PRO_5026679665" evidence="2">
    <location>
        <begin position="19"/>
        <end position="480"/>
    </location>
</feature>
<keyword evidence="1" id="KW-0193">Cuticle</keyword>
<dbReference type="Proteomes" id="UP000504633">
    <property type="component" value="Unplaced"/>
</dbReference>
<evidence type="ECO:0000256" key="2">
    <source>
        <dbReference type="SAM" id="SignalP"/>
    </source>
</evidence>
<sequence>MQFLLLSLLGSSLALAHGLAVYSSYPLVYTTQGTAVVTPTQQQYQTQDVLGQYAYGYAEPHSSKQEVRSLDGITRGSYSYRDAAGKLQTVDYRADEQGFHVAATNLPQQFRTISASGDDISAATASSAANNRVDAVEVAAATSRHLAAHEAARLHLAQAQQSAGAQPIGQSNVDLPLPVADTAEVAAAKSIHLKRVASETLRNELISARSVPRTSSHVILPVQSVYGIPRYYSSELELGIINQFSIYTSCYASAQTKESKIKIKMQPLDLSFYLCLLLAPLHAALGGSLLDYGAPLAAGTISQYHSQDEHGQYAYGYTAPLYSKHESRTADGVTHGSYSYVDARGEQQTVDYTADAAGFRITSSSLQQQPNKETPEVAQLRAQHLAAHAEAKLRLAGGSSLSPVQDTPEVAAAKVAFFKRFEAEKLRNQLTKPILKSAMQPTYNILSQPLYVYQPASGYIYKYNSLLKAAPATREYLPTA</sequence>
<dbReference type="AlphaFoldDB" id="A0A6J1MHR5"/>
<keyword evidence="2" id="KW-0732">Signal</keyword>
<evidence type="ECO:0000313" key="3">
    <source>
        <dbReference type="Proteomes" id="UP000504633"/>
    </source>
</evidence>
<organism evidence="3 4">
    <name type="scientific">Drosophila hydei</name>
    <name type="common">Fruit fly</name>
    <dbReference type="NCBI Taxonomy" id="7224"/>
    <lineage>
        <taxon>Eukaryota</taxon>
        <taxon>Metazoa</taxon>
        <taxon>Ecdysozoa</taxon>
        <taxon>Arthropoda</taxon>
        <taxon>Hexapoda</taxon>
        <taxon>Insecta</taxon>
        <taxon>Pterygota</taxon>
        <taxon>Neoptera</taxon>
        <taxon>Endopterygota</taxon>
        <taxon>Diptera</taxon>
        <taxon>Brachycera</taxon>
        <taxon>Muscomorpha</taxon>
        <taxon>Ephydroidea</taxon>
        <taxon>Drosophilidae</taxon>
        <taxon>Drosophila</taxon>
    </lineage>
</organism>
<protein>
    <submittedName>
        <fullName evidence="4">Uncharacterized protein LOC111604703</fullName>
    </submittedName>
</protein>
<feature type="signal peptide" evidence="2">
    <location>
        <begin position="1"/>
        <end position="18"/>
    </location>
</feature>
<dbReference type="GO" id="GO:0062129">
    <property type="term" value="C:chitin-based extracellular matrix"/>
    <property type="evidence" value="ECO:0007669"/>
    <property type="project" value="TreeGrafter"/>
</dbReference>
<dbReference type="RefSeq" id="XP_023178644.2">
    <property type="nucleotide sequence ID" value="XM_023322876.2"/>
</dbReference>
<proteinExistence type="predicted"/>
<evidence type="ECO:0000313" key="4">
    <source>
        <dbReference type="RefSeq" id="XP_023178644.2"/>
    </source>
</evidence>
<gene>
    <name evidence="4" type="primary">LOC111604703</name>
</gene>
<dbReference type="InterPro" id="IPR050468">
    <property type="entry name" value="Cuticle_Struct_Prot"/>
</dbReference>
<dbReference type="InterPro" id="IPR000618">
    <property type="entry name" value="Insect_cuticle"/>
</dbReference>
<dbReference type="OMA" id="TGPHHAK"/>
<accession>A0A6J1MHR5</accession>